<feature type="region of interest" description="Disordered" evidence="1">
    <location>
        <begin position="11"/>
        <end position="59"/>
    </location>
</feature>
<comment type="caution">
    <text evidence="3">The sequence shown here is derived from an EMBL/GenBank/DDBJ whole genome shotgun (WGS) entry which is preliminary data.</text>
</comment>
<proteinExistence type="predicted"/>
<organism evidence="3 4">
    <name type="scientific">Nocardioides imazamoxiresistens</name>
    <dbReference type="NCBI Taxonomy" id="3231893"/>
    <lineage>
        <taxon>Bacteria</taxon>
        <taxon>Bacillati</taxon>
        <taxon>Actinomycetota</taxon>
        <taxon>Actinomycetes</taxon>
        <taxon>Propionibacteriales</taxon>
        <taxon>Nocardioidaceae</taxon>
        <taxon>Nocardioides</taxon>
    </lineage>
</organism>
<keyword evidence="4" id="KW-1185">Reference proteome</keyword>
<evidence type="ECO:0000313" key="4">
    <source>
        <dbReference type="Proteomes" id="UP001268542"/>
    </source>
</evidence>
<evidence type="ECO:0000313" key="3">
    <source>
        <dbReference type="EMBL" id="MDT9593984.1"/>
    </source>
</evidence>
<dbReference type="EMBL" id="JAVYII010000005">
    <property type="protein sequence ID" value="MDT9593984.1"/>
    <property type="molecule type" value="Genomic_DNA"/>
</dbReference>
<feature type="compositionally biased region" description="Low complexity" evidence="1">
    <location>
        <begin position="25"/>
        <end position="59"/>
    </location>
</feature>
<dbReference type="Proteomes" id="UP001268542">
    <property type="component" value="Unassembled WGS sequence"/>
</dbReference>
<name>A0ABU3PXU4_9ACTN</name>
<dbReference type="RefSeq" id="WP_315733469.1">
    <property type="nucleotide sequence ID" value="NZ_JAVYII010000005.1"/>
</dbReference>
<sequence>MAALVALAVAGCTGGSGSDDDADDPSTSSETSTSAGPTDDASETAVEPPELPAEAQEQTEAGGDAFARFYVDVMNYSQATGDAAPLETYSTDACSVCDGYEEATAEGYADGGHLEGGTFTIRESSVLPADYGADFGIYLVLDVADLVVHFGDGSERRDAGQEYRIGMYPVWTDGGWLINTIAVPTS</sequence>
<evidence type="ECO:0000256" key="1">
    <source>
        <dbReference type="SAM" id="MobiDB-lite"/>
    </source>
</evidence>
<accession>A0ABU3PXU4</accession>
<protein>
    <submittedName>
        <fullName evidence="3">DUF6318 family protein</fullName>
    </submittedName>
</protein>
<gene>
    <name evidence="3" type="ORF">RDV89_12955</name>
</gene>
<evidence type="ECO:0000259" key="2">
    <source>
        <dbReference type="Pfam" id="PF19843"/>
    </source>
</evidence>
<feature type="domain" description="DUF6318" evidence="2">
    <location>
        <begin position="48"/>
        <end position="180"/>
    </location>
</feature>
<reference evidence="3 4" key="1">
    <citation type="submission" date="2023-08" db="EMBL/GenBank/DDBJ databases">
        <title>Nocardioides seae sp. nov., a bacterium isolated from a soil.</title>
        <authorList>
            <person name="Wang X."/>
        </authorList>
    </citation>
    <scope>NUCLEOTIDE SEQUENCE [LARGE SCALE GENOMIC DNA]</scope>
    <source>
        <strain evidence="3 4">YZH12</strain>
    </source>
</reference>
<dbReference type="Pfam" id="PF19843">
    <property type="entry name" value="DUF6318"/>
    <property type="match status" value="1"/>
</dbReference>
<dbReference type="InterPro" id="IPR046281">
    <property type="entry name" value="DUF6318"/>
</dbReference>